<dbReference type="Pfam" id="PF02534">
    <property type="entry name" value="T4SS-DNA_transf"/>
    <property type="match status" value="1"/>
</dbReference>
<feature type="transmembrane region" description="Helical" evidence="8">
    <location>
        <begin position="57"/>
        <end position="82"/>
    </location>
</feature>
<evidence type="ECO:0000256" key="6">
    <source>
        <dbReference type="ARBA" id="ARBA00023136"/>
    </source>
</evidence>
<dbReference type="NCBIfam" id="NF045973">
    <property type="entry name" value="conju_CD1115"/>
    <property type="match status" value="1"/>
</dbReference>
<dbReference type="SUPFAM" id="SSF52540">
    <property type="entry name" value="P-loop containing nucleoside triphosphate hydrolases"/>
    <property type="match status" value="1"/>
</dbReference>
<evidence type="ECO:0000313" key="9">
    <source>
        <dbReference type="EMBL" id="MDX5038029.1"/>
    </source>
</evidence>
<dbReference type="Proteomes" id="UP001270004">
    <property type="component" value="Unassembled WGS sequence"/>
</dbReference>
<name>A0AAW9DGU4_STRSU</name>
<dbReference type="GO" id="GO:0005886">
    <property type="term" value="C:plasma membrane"/>
    <property type="evidence" value="ECO:0007669"/>
    <property type="project" value="UniProtKB-SubCell"/>
</dbReference>
<dbReference type="InterPro" id="IPR003688">
    <property type="entry name" value="TraG/VirD4"/>
</dbReference>
<feature type="region of interest" description="Disordered" evidence="7">
    <location>
        <begin position="268"/>
        <end position="293"/>
    </location>
</feature>
<feature type="compositionally biased region" description="Basic and acidic residues" evidence="7">
    <location>
        <begin position="609"/>
        <end position="619"/>
    </location>
</feature>
<feature type="transmembrane region" description="Helical" evidence="8">
    <location>
        <begin position="12"/>
        <end position="32"/>
    </location>
</feature>
<dbReference type="InterPro" id="IPR027417">
    <property type="entry name" value="P-loop_NTPase"/>
</dbReference>
<protein>
    <submittedName>
        <fullName evidence="9">Type IV secretory system conjugative DNA transfer family protein</fullName>
    </submittedName>
</protein>
<keyword evidence="6 8" id="KW-0472">Membrane</keyword>
<evidence type="ECO:0000256" key="3">
    <source>
        <dbReference type="ARBA" id="ARBA00022475"/>
    </source>
</evidence>
<comment type="similarity">
    <text evidence="2">Belongs to the VirD4/TraG family.</text>
</comment>
<comment type="caution">
    <text evidence="9">The sequence shown here is derived from an EMBL/GenBank/DDBJ whole genome shotgun (WGS) entry which is preliminary data.</text>
</comment>
<reference evidence="9" key="1">
    <citation type="submission" date="2023-11" db="EMBL/GenBank/DDBJ databases">
        <title>Antimicrobial resistance in invasive Streptococcus suis isolated in Spain and the associated genetic mechanisms.</title>
        <authorList>
            <person name="Uruen C."/>
            <person name="Arenas J.A."/>
        </authorList>
    </citation>
    <scope>NUCLEOTIDE SEQUENCE</scope>
    <source>
        <strain evidence="9">Ss_70</strain>
    </source>
</reference>
<sequence length="628" mass="72269">MKHNPVKLTVFAVMGLAFGYFLHRVILLYGSLEHLPLLERFNAALDSLPSELSTRPILFSFTVHSMIAFLVGFTTWLMAYIYQAVNVRNYRSGEEHGSARFGTKTEAKKFWSKKPENDIILSATERLTLTENKPLRYDRNKNTICFGGSGSGKTFRFVKPNIIQAACSYVVVDPKDHLAEKTGKFFLDQGYQIKIFDLVNMRNCHGFNPFRYVDTENDLNRLLTTYFNNTKGTGTKSDPFWDESTMILVRAIASYLVDFYRPPRTPAEQERFRRLSPSEQEKQLNEERKKLEKDRERGYYPSFTEIGRLIKLLSKEEGQKRSVLEIMFDKYASVYGTENFTMRNWLDFQNYKDKTLDSVIAVATAKFATFNIQSVIDLTEKDSLDILTWGTQKTIVYLVIPDNDKTFSFLTALFYSTVFNMLTRQADTVYKGKLPIHVRFEMDECANTGIITDFEVLMATVRSRNISLVPIFQDLPQLQGLYKEKEAWKTIIGNCDTLLYLGGNEKETFKFMSELTGKQTIDVVSTSQSYGMQGGGSVSHQKQGRELMTVDEIKNMPRDTCLVSIANVPIFKSQKYFPPKSHPNWKYLADDPDSPNWWDYDIAQLEETKPFDPSDHKTADLNNQVRIA</sequence>
<dbReference type="Gene3D" id="3.40.50.300">
    <property type="entry name" value="P-loop containing nucleotide triphosphate hydrolases"/>
    <property type="match status" value="1"/>
</dbReference>
<dbReference type="EMBL" id="JAWWZK010000011">
    <property type="protein sequence ID" value="MDX5038029.1"/>
    <property type="molecule type" value="Genomic_DNA"/>
</dbReference>
<evidence type="ECO:0000256" key="2">
    <source>
        <dbReference type="ARBA" id="ARBA00008806"/>
    </source>
</evidence>
<dbReference type="PANTHER" id="PTHR37937:SF1">
    <property type="entry name" value="CONJUGATIVE TRANSFER: DNA TRANSPORT"/>
    <property type="match status" value="1"/>
</dbReference>
<proteinExistence type="inferred from homology"/>
<organism evidence="9 10">
    <name type="scientific">Streptococcus suis</name>
    <dbReference type="NCBI Taxonomy" id="1307"/>
    <lineage>
        <taxon>Bacteria</taxon>
        <taxon>Bacillati</taxon>
        <taxon>Bacillota</taxon>
        <taxon>Bacilli</taxon>
        <taxon>Lactobacillales</taxon>
        <taxon>Streptococcaceae</taxon>
        <taxon>Streptococcus</taxon>
    </lineage>
</organism>
<evidence type="ECO:0000256" key="1">
    <source>
        <dbReference type="ARBA" id="ARBA00004651"/>
    </source>
</evidence>
<keyword evidence="5 8" id="KW-1133">Transmembrane helix</keyword>
<evidence type="ECO:0000256" key="5">
    <source>
        <dbReference type="ARBA" id="ARBA00022989"/>
    </source>
</evidence>
<evidence type="ECO:0000256" key="8">
    <source>
        <dbReference type="SAM" id="Phobius"/>
    </source>
</evidence>
<evidence type="ECO:0000256" key="4">
    <source>
        <dbReference type="ARBA" id="ARBA00022692"/>
    </source>
</evidence>
<keyword evidence="3" id="KW-1003">Cell membrane</keyword>
<dbReference type="CDD" id="cd01127">
    <property type="entry name" value="TrwB_TraG_TraD_VirD4"/>
    <property type="match status" value="2"/>
</dbReference>
<gene>
    <name evidence="9" type="ORF">SHY70_07015</name>
</gene>
<accession>A0AAW9DGU4</accession>
<dbReference type="AlphaFoldDB" id="A0AAW9DGU4"/>
<dbReference type="PANTHER" id="PTHR37937">
    <property type="entry name" value="CONJUGATIVE TRANSFER: DNA TRANSPORT"/>
    <property type="match status" value="1"/>
</dbReference>
<feature type="compositionally biased region" description="Basic and acidic residues" evidence="7">
    <location>
        <begin position="279"/>
        <end position="293"/>
    </location>
</feature>
<evidence type="ECO:0000313" key="10">
    <source>
        <dbReference type="Proteomes" id="UP001270004"/>
    </source>
</evidence>
<feature type="region of interest" description="Disordered" evidence="7">
    <location>
        <begin position="609"/>
        <end position="628"/>
    </location>
</feature>
<dbReference type="InterPro" id="IPR051539">
    <property type="entry name" value="T4SS-coupling_protein"/>
</dbReference>
<comment type="subcellular location">
    <subcellularLocation>
        <location evidence="1">Cell membrane</location>
        <topology evidence="1">Multi-pass membrane protein</topology>
    </subcellularLocation>
</comment>
<keyword evidence="4 8" id="KW-0812">Transmembrane</keyword>
<evidence type="ECO:0000256" key="7">
    <source>
        <dbReference type="SAM" id="MobiDB-lite"/>
    </source>
</evidence>